<evidence type="ECO:0000313" key="4">
    <source>
        <dbReference type="Proteomes" id="UP000326759"/>
    </source>
</evidence>
<accession>A0A5N5SXP6</accession>
<sequence length="249" mass="28301">MLPGNGAMGIDSCTSLSWSASHRRVNLTPARLRLKEERKRIIRALDAKYRTIDDHERGMLRFVLIRNNLRRLQREAREEKLARHRNNLSGSKVSNLSPSCLSSTRSRSPSPPLDYGYGDSISPTYGSAGFPLFGEDPPTKKQRLLFDDDNDKENEMDVEYQSSGGDEDSKSQSSSPCRPVDDAQEILRDLYETCINEGITDRQGLMRNARGWRIKEKTGMGTLRIREAREMEDLRGKEDGRSEYKSAGR</sequence>
<feature type="compositionally biased region" description="Low complexity" evidence="1">
    <location>
        <begin position="94"/>
        <end position="108"/>
    </location>
</feature>
<name>A0A5N5SXP6_9CRUS</name>
<protein>
    <recommendedName>
        <fullName evidence="2">SERTA domain-containing protein</fullName>
    </recommendedName>
</protein>
<evidence type="ECO:0000313" key="3">
    <source>
        <dbReference type="EMBL" id="KAB7498459.1"/>
    </source>
</evidence>
<proteinExistence type="predicted"/>
<keyword evidence="4" id="KW-1185">Reference proteome</keyword>
<gene>
    <name evidence="3" type="ORF">Anas_06663</name>
</gene>
<feature type="region of interest" description="Disordered" evidence="1">
    <location>
        <begin position="81"/>
        <end position="179"/>
    </location>
</feature>
<dbReference type="Proteomes" id="UP000326759">
    <property type="component" value="Unassembled WGS sequence"/>
</dbReference>
<evidence type="ECO:0000259" key="2">
    <source>
        <dbReference type="PROSITE" id="PS51053"/>
    </source>
</evidence>
<comment type="caution">
    <text evidence="3">The sequence shown here is derived from an EMBL/GenBank/DDBJ whole genome shotgun (WGS) entry which is preliminary data.</text>
</comment>
<reference evidence="3 4" key="1">
    <citation type="journal article" date="2019" name="PLoS Biol.">
        <title>Sex chromosomes control vertical transmission of feminizing Wolbachia symbionts in an isopod.</title>
        <authorList>
            <person name="Becking T."/>
            <person name="Chebbi M.A."/>
            <person name="Giraud I."/>
            <person name="Moumen B."/>
            <person name="Laverre T."/>
            <person name="Caubet Y."/>
            <person name="Peccoud J."/>
            <person name="Gilbert C."/>
            <person name="Cordaux R."/>
        </authorList>
    </citation>
    <scope>NUCLEOTIDE SEQUENCE [LARGE SCALE GENOMIC DNA]</scope>
    <source>
        <strain evidence="3">ANa2</strain>
        <tissue evidence="3">Whole body excluding digestive tract and cuticle</tissue>
    </source>
</reference>
<dbReference type="OrthoDB" id="5976204at2759"/>
<feature type="region of interest" description="Disordered" evidence="1">
    <location>
        <begin position="228"/>
        <end position="249"/>
    </location>
</feature>
<dbReference type="AlphaFoldDB" id="A0A5N5SXP6"/>
<dbReference type="EMBL" id="SEYY01019267">
    <property type="protein sequence ID" value="KAB7498459.1"/>
    <property type="molecule type" value="Genomic_DNA"/>
</dbReference>
<dbReference type="InterPro" id="IPR009263">
    <property type="entry name" value="SERTA_dom"/>
</dbReference>
<dbReference type="PROSITE" id="PS51053">
    <property type="entry name" value="SERTA"/>
    <property type="match status" value="1"/>
</dbReference>
<feature type="domain" description="SERTA" evidence="2">
    <location>
        <begin position="34"/>
        <end position="80"/>
    </location>
</feature>
<organism evidence="3 4">
    <name type="scientific">Armadillidium nasatum</name>
    <dbReference type="NCBI Taxonomy" id="96803"/>
    <lineage>
        <taxon>Eukaryota</taxon>
        <taxon>Metazoa</taxon>
        <taxon>Ecdysozoa</taxon>
        <taxon>Arthropoda</taxon>
        <taxon>Crustacea</taxon>
        <taxon>Multicrustacea</taxon>
        <taxon>Malacostraca</taxon>
        <taxon>Eumalacostraca</taxon>
        <taxon>Peracarida</taxon>
        <taxon>Isopoda</taxon>
        <taxon>Oniscidea</taxon>
        <taxon>Crinocheta</taxon>
        <taxon>Armadillidiidae</taxon>
        <taxon>Armadillidium</taxon>
    </lineage>
</organism>
<feature type="compositionally biased region" description="Acidic residues" evidence="1">
    <location>
        <begin position="147"/>
        <end position="158"/>
    </location>
</feature>
<evidence type="ECO:0000256" key="1">
    <source>
        <dbReference type="SAM" id="MobiDB-lite"/>
    </source>
</evidence>